<dbReference type="Pfam" id="PF21082">
    <property type="entry name" value="MS_channel_3rd"/>
    <property type="match status" value="1"/>
</dbReference>
<dbReference type="FunFam" id="2.30.30.60:FF:000001">
    <property type="entry name" value="MscS Mechanosensitive ion channel"/>
    <property type="match status" value="1"/>
</dbReference>
<dbReference type="InterPro" id="IPR006685">
    <property type="entry name" value="MscS_channel_2nd"/>
</dbReference>
<feature type="region of interest" description="Disordered" evidence="8">
    <location>
        <begin position="1"/>
        <end position="23"/>
    </location>
</feature>
<dbReference type="Pfam" id="PF12795">
    <property type="entry name" value="MscS_porin"/>
    <property type="match status" value="1"/>
</dbReference>
<dbReference type="RefSeq" id="WP_201245196.1">
    <property type="nucleotide sequence ID" value="NZ_NHSF01000054.1"/>
</dbReference>
<keyword evidence="16" id="KW-1185">Reference proteome</keyword>
<evidence type="ECO:0000256" key="2">
    <source>
        <dbReference type="ARBA" id="ARBA00008017"/>
    </source>
</evidence>
<feature type="transmembrane region" description="Helical" evidence="9">
    <location>
        <begin position="840"/>
        <end position="857"/>
    </location>
</feature>
<feature type="transmembrane region" description="Helical" evidence="9">
    <location>
        <begin position="763"/>
        <end position="784"/>
    </location>
</feature>
<evidence type="ECO:0000256" key="9">
    <source>
        <dbReference type="SAM" id="Phobius"/>
    </source>
</evidence>
<evidence type="ECO:0000256" key="5">
    <source>
        <dbReference type="ARBA" id="ARBA00022989"/>
    </source>
</evidence>
<reference evidence="15" key="2">
    <citation type="journal article" date="2020" name="Microorganisms">
        <title>Osmotic Adaptation and Compatible Solute Biosynthesis of Phototrophic Bacteria as Revealed from Genome Analyses.</title>
        <authorList>
            <person name="Imhoff J.F."/>
            <person name="Rahn T."/>
            <person name="Kunzel S."/>
            <person name="Keller A."/>
            <person name="Neulinger S.C."/>
        </authorList>
    </citation>
    <scope>NUCLEOTIDE SEQUENCE</scope>
    <source>
        <strain evidence="15">DSM 4395</strain>
    </source>
</reference>
<name>A0AAJ0XFQ4_HALSE</name>
<dbReference type="SUPFAM" id="SSF82689">
    <property type="entry name" value="Mechanosensitive channel protein MscS (YggB), C-terminal domain"/>
    <property type="match status" value="1"/>
</dbReference>
<dbReference type="InterPro" id="IPR011014">
    <property type="entry name" value="MscS_channel_TM-2"/>
</dbReference>
<organism evidence="15 16">
    <name type="scientific">Halochromatium salexigens</name>
    <name type="common">Chromatium salexigens</name>
    <dbReference type="NCBI Taxonomy" id="49447"/>
    <lineage>
        <taxon>Bacteria</taxon>
        <taxon>Pseudomonadati</taxon>
        <taxon>Pseudomonadota</taxon>
        <taxon>Gammaproteobacteria</taxon>
        <taxon>Chromatiales</taxon>
        <taxon>Chromatiaceae</taxon>
        <taxon>Halochromatium</taxon>
    </lineage>
</organism>
<evidence type="ECO:0000259" key="12">
    <source>
        <dbReference type="Pfam" id="PF12795"/>
    </source>
</evidence>
<dbReference type="Gene3D" id="2.30.30.60">
    <property type="match status" value="1"/>
</dbReference>
<keyword evidence="6 9" id="KW-0472">Membrane</keyword>
<evidence type="ECO:0008006" key="17">
    <source>
        <dbReference type="Google" id="ProtNLM"/>
    </source>
</evidence>
<comment type="caution">
    <text evidence="15">The sequence shown here is derived from an EMBL/GenBank/DDBJ whole genome shotgun (WGS) entry which is preliminary data.</text>
</comment>
<feature type="transmembrane region" description="Helical" evidence="9">
    <location>
        <begin position="610"/>
        <end position="631"/>
    </location>
</feature>
<keyword evidence="7" id="KW-0175">Coiled coil</keyword>
<keyword evidence="4 9" id="KW-0812">Transmembrane</keyword>
<dbReference type="Proteomes" id="UP001296967">
    <property type="component" value="Unassembled WGS sequence"/>
</dbReference>
<evidence type="ECO:0000256" key="1">
    <source>
        <dbReference type="ARBA" id="ARBA00004651"/>
    </source>
</evidence>
<evidence type="ECO:0000313" key="16">
    <source>
        <dbReference type="Proteomes" id="UP001296967"/>
    </source>
</evidence>
<dbReference type="Pfam" id="PF00924">
    <property type="entry name" value="MS_channel_2nd"/>
    <property type="match status" value="1"/>
</dbReference>
<dbReference type="InterPro" id="IPR025692">
    <property type="entry name" value="MscS_IM_dom1"/>
</dbReference>
<dbReference type="AlphaFoldDB" id="A0AAJ0XFQ4"/>
<dbReference type="GO" id="GO:0008381">
    <property type="term" value="F:mechanosensitive monoatomic ion channel activity"/>
    <property type="evidence" value="ECO:0007669"/>
    <property type="project" value="UniProtKB-ARBA"/>
</dbReference>
<dbReference type="InterPro" id="IPR024393">
    <property type="entry name" value="MscS_porin"/>
</dbReference>
<dbReference type="InterPro" id="IPR049142">
    <property type="entry name" value="MS_channel_1st"/>
</dbReference>
<feature type="transmembrane region" description="Helical" evidence="9">
    <location>
        <begin position="735"/>
        <end position="757"/>
    </location>
</feature>
<dbReference type="PANTHER" id="PTHR30347">
    <property type="entry name" value="POTASSIUM CHANNEL RELATED"/>
    <property type="match status" value="1"/>
</dbReference>
<dbReference type="InterPro" id="IPR049278">
    <property type="entry name" value="MS_channel_C"/>
</dbReference>
<gene>
    <name evidence="15" type="ORF">CCR82_08780</name>
</gene>
<evidence type="ECO:0000256" key="6">
    <source>
        <dbReference type="ARBA" id="ARBA00023136"/>
    </source>
</evidence>
<dbReference type="Pfam" id="PF12794">
    <property type="entry name" value="MscS_TM"/>
    <property type="match status" value="1"/>
</dbReference>
<keyword evidence="3" id="KW-1003">Cell membrane</keyword>
<feature type="domain" description="Mechanosensitive ion channel MscS" evidence="10">
    <location>
        <begin position="977"/>
        <end position="1042"/>
    </location>
</feature>
<comment type="similarity">
    <text evidence="2">Belongs to the MscS (TC 1.A.23) family.</text>
</comment>
<dbReference type="GO" id="GO:0005886">
    <property type="term" value="C:plasma membrane"/>
    <property type="evidence" value="ECO:0007669"/>
    <property type="project" value="UniProtKB-SubCell"/>
</dbReference>
<proteinExistence type="inferred from homology"/>
<keyword evidence="5 9" id="KW-1133">Transmembrane helix</keyword>
<accession>A0AAJ0XFQ4</accession>
<feature type="coiled-coil region" evidence="7">
    <location>
        <begin position="231"/>
        <end position="303"/>
    </location>
</feature>
<feature type="domain" description="Mechanosensitive ion channel transmembrane helices 2/3" evidence="14">
    <location>
        <begin position="934"/>
        <end position="975"/>
    </location>
</feature>
<evidence type="ECO:0000259" key="11">
    <source>
        <dbReference type="Pfam" id="PF12794"/>
    </source>
</evidence>
<evidence type="ECO:0000259" key="14">
    <source>
        <dbReference type="Pfam" id="PF21088"/>
    </source>
</evidence>
<evidence type="ECO:0000259" key="10">
    <source>
        <dbReference type="Pfam" id="PF00924"/>
    </source>
</evidence>
<feature type="transmembrane region" description="Helical" evidence="9">
    <location>
        <begin position="539"/>
        <end position="557"/>
    </location>
</feature>
<dbReference type="SUPFAM" id="SSF82861">
    <property type="entry name" value="Mechanosensitive channel protein MscS (YggB), transmembrane region"/>
    <property type="match status" value="1"/>
</dbReference>
<dbReference type="SUPFAM" id="SSF50182">
    <property type="entry name" value="Sm-like ribonucleoproteins"/>
    <property type="match status" value="1"/>
</dbReference>
<dbReference type="InterPro" id="IPR006686">
    <property type="entry name" value="MscS_channel_CS"/>
</dbReference>
<sequence>MPSLGLRARQQARSPHRPCAPHTRCQHGQAATALLLGLLSLLLAMVDFTGLLIASASAQPNLPAEAPLSIQTSVTHAQIEAKLSELAEDKDLPKETKQRLSEHYRNILGNLEILSNFQAQAMGYFDALRTAPAEAEALRAELEATPDPSLDLPADAGIDQIEQRLARAQAEAASLEAQLGTLNDRLEQESEQLVAARRRLGEIPQRIAELDKELKRPQPEGQNEAARQARAWALETERDALRAEMLMLEQRILSAEARRQLAEAQRAQHAAQLQRLRLRRTSLENEADRLRRLEAERARQETESAERELGDADPLVRELAHRNRQISETISEITMALARLDERQATVEDQLRETENDFRSARTRISAAGLSQAVGQILVDERTDLPEASSLREEATARAAQIAQLTLNQLRLRDELGALEDIDAAIARKLAEKRATEALKAQVREQLLRQRDLLERALRLKERYQRAIADLDFVADQYADLVKRYRDFLAENLLWVRNAAPITQQPFGPFPQAAWWLLAPTHWFSVFQATRQAAASSTLFWLGLLSVLGLLAAAPLLRRRIRDYAEPMRRISTDRFGYSLSALGLTLLLALPWPLFLAVLGWALHNTPHASPFALAVGQGLLTIALPFYYLRAFRLLCMNEGVAARHFRWSSENLDKLRRGFKIAALLLLPVGFVTETIGRAHNPAFDGTLGRLALILLCLGLSALTAWLLHPTRGVFKNLLAARPTAWLNRSRLLWYPFAVAMPGALAALALAGFIYTAGTLLTSVAALLWLALALVIFHQMVARWLVLTRRGLALEAALERRAQREAQREALEQGAQWIDANDNPVDLAALDSQTRQLLNSSIVIIAAIGFWMIWSDVLPALNLFDKLTLWRYTAEIDGVKELLPVTLGDLGMILVLATTALIAVKNLPALLEILLLKNTEVSASARYTLVTLTRYLVTAIGLLMIVGALGLQWSQVQWLVAALSVGIGFGLQEIVANFISGLIILFERPVRVGDTVTIGDITGTVTRIQIRATTLRNWDQQELLVPNKEFITGRLLNWTLSDQINRLVIPVGVEHGSDTNKALALLTEVAAEHPRVLDHPEPVITFEGFGEHALNLVLRCYLETLDFRLPVISDLHQAINAKFRTAGINIALPRRNVQLGAAEPIALKMQREHTPAESALKPPP</sequence>
<protein>
    <recommendedName>
        <fullName evidence="17">Potassium efflux system protein</fullName>
    </recommendedName>
</protein>
<feature type="domain" description="Mechanosensitive ion channel MscS C-terminal" evidence="13">
    <location>
        <begin position="1051"/>
        <end position="1133"/>
    </location>
</feature>
<dbReference type="EMBL" id="NHSF01000054">
    <property type="protein sequence ID" value="MBK5930613.1"/>
    <property type="molecule type" value="Genomic_DNA"/>
</dbReference>
<evidence type="ECO:0000313" key="15">
    <source>
        <dbReference type="EMBL" id="MBK5930613.1"/>
    </source>
</evidence>
<feature type="transmembrane region" description="Helical" evidence="9">
    <location>
        <begin position="694"/>
        <end position="714"/>
    </location>
</feature>
<feature type="transmembrane region" description="Helical" evidence="9">
    <location>
        <begin position="893"/>
        <end position="914"/>
    </location>
</feature>
<feature type="domain" description="Mechanosensitive ion channel inner membrane" evidence="11">
    <location>
        <begin position="539"/>
        <end position="873"/>
    </location>
</feature>
<evidence type="ECO:0000256" key="8">
    <source>
        <dbReference type="SAM" id="MobiDB-lite"/>
    </source>
</evidence>
<dbReference type="InterPro" id="IPR052702">
    <property type="entry name" value="MscS-like_channel"/>
</dbReference>
<dbReference type="Pfam" id="PF21088">
    <property type="entry name" value="MS_channel_1st"/>
    <property type="match status" value="1"/>
</dbReference>
<feature type="transmembrane region" description="Helical" evidence="9">
    <location>
        <begin position="578"/>
        <end position="604"/>
    </location>
</feature>
<evidence type="ECO:0000259" key="13">
    <source>
        <dbReference type="Pfam" id="PF21082"/>
    </source>
</evidence>
<dbReference type="PANTHER" id="PTHR30347:SF1">
    <property type="entry name" value="MECHANOSENSITIVE CHANNEL MSCK"/>
    <property type="match status" value="1"/>
</dbReference>
<dbReference type="InterPro" id="IPR023408">
    <property type="entry name" value="MscS_beta-dom_sf"/>
</dbReference>
<feature type="domain" description="Mechanosensitive ion channel MscS porin" evidence="12">
    <location>
        <begin position="82"/>
        <end position="317"/>
    </location>
</feature>
<dbReference type="InterPro" id="IPR011066">
    <property type="entry name" value="MscS_channel_C_sf"/>
</dbReference>
<comment type="subcellular location">
    <subcellularLocation>
        <location evidence="1">Cell membrane</location>
        <topology evidence="1">Multi-pass membrane protein</topology>
    </subcellularLocation>
</comment>
<dbReference type="Gene3D" id="1.10.287.1260">
    <property type="match status" value="1"/>
</dbReference>
<dbReference type="InterPro" id="IPR010920">
    <property type="entry name" value="LSM_dom_sf"/>
</dbReference>
<dbReference type="PROSITE" id="PS01246">
    <property type="entry name" value="UPF0003"/>
    <property type="match status" value="1"/>
</dbReference>
<reference evidence="15" key="1">
    <citation type="submission" date="2017-05" db="EMBL/GenBank/DDBJ databases">
        <authorList>
            <person name="Imhoff J.F."/>
            <person name="Rahn T."/>
            <person name="Kuenzel S."/>
            <person name="Neulinger S.C."/>
        </authorList>
    </citation>
    <scope>NUCLEOTIDE SEQUENCE</scope>
    <source>
        <strain evidence="15">DSM 4395</strain>
    </source>
</reference>
<feature type="transmembrane region" description="Helical" evidence="9">
    <location>
        <begin position="962"/>
        <end position="989"/>
    </location>
</feature>
<evidence type="ECO:0000256" key="7">
    <source>
        <dbReference type="SAM" id="Coils"/>
    </source>
</evidence>
<dbReference type="Gene3D" id="3.30.70.100">
    <property type="match status" value="1"/>
</dbReference>
<feature type="coiled-coil region" evidence="7">
    <location>
        <begin position="158"/>
        <end position="203"/>
    </location>
</feature>
<feature type="transmembrane region" description="Helical" evidence="9">
    <location>
        <begin position="664"/>
        <end position="682"/>
    </location>
</feature>
<evidence type="ECO:0000256" key="3">
    <source>
        <dbReference type="ARBA" id="ARBA00022475"/>
    </source>
</evidence>
<evidence type="ECO:0000256" key="4">
    <source>
        <dbReference type="ARBA" id="ARBA00022692"/>
    </source>
</evidence>
<feature type="transmembrane region" description="Helical" evidence="9">
    <location>
        <begin position="935"/>
        <end position="956"/>
    </location>
</feature>